<proteinExistence type="predicted"/>
<dbReference type="Proteomes" id="UP001605036">
    <property type="component" value="Unassembled WGS sequence"/>
</dbReference>
<protein>
    <submittedName>
        <fullName evidence="1">Uncharacterized protein</fullName>
    </submittedName>
</protein>
<comment type="caution">
    <text evidence="1">The sequence shown here is derived from an EMBL/GenBank/DDBJ whole genome shotgun (WGS) entry which is preliminary data.</text>
</comment>
<reference evidence="1 2" key="1">
    <citation type="submission" date="2024-09" db="EMBL/GenBank/DDBJ databases">
        <title>Chromosome-scale assembly of Riccia fluitans.</title>
        <authorList>
            <person name="Paukszto L."/>
            <person name="Sawicki J."/>
            <person name="Karawczyk K."/>
            <person name="Piernik-Szablinska J."/>
            <person name="Szczecinska M."/>
            <person name="Mazdziarz M."/>
        </authorList>
    </citation>
    <scope>NUCLEOTIDE SEQUENCE [LARGE SCALE GENOMIC DNA]</scope>
    <source>
        <strain evidence="1">Rf_01</strain>
        <tissue evidence="1">Aerial parts of the thallus</tissue>
    </source>
</reference>
<evidence type="ECO:0000313" key="2">
    <source>
        <dbReference type="Proteomes" id="UP001605036"/>
    </source>
</evidence>
<sequence length="106" mass="11386">MTFIPIATWDGLESRVVLPGEGHPCAAFDLTICGAKLLVLRETPELRTTEVAIPIRQRSAHGPSRTKIAHYRGCPAKLGGPLGLQQNEASLGNIVIPPCHGQFFSS</sequence>
<dbReference type="AlphaFoldDB" id="A0ABD1YBB8"/>
<keyword evidence="2" id="KW-1185">Reference proteome</keyword>
<accession>A0ABD1YBB8</accession>
<name>A0ABD1YBB8_9MARC</name>
<dbReference type="EMBL" id="JBHFFA010000006">
    <property type="protein sequence ID" value="KAL2622847.1"/>
    <property type="molecule type" value="Genomic_DNA"/>
</dbReference>
<gene>
    <name evidence="1" type="ORF">R1flu_003052</name>
</gene>
<organism evidence="1 2">
    <name type="scientific">Riccia fluitans</name>
    <dbReference type="NCBI Taxonomy" id="41844"/>
    <lineage>
        <taxon>Eukaryota</taxon>
        <taxon>Viridiplantae</taxon>
        <taxon>Streptophyta</taxon>
        <taxon>Embryophyta</taxon>
        <taxon>Marchantiophyta</taxon>
        <taxon>Marchantiopsida</taxon>
        <taxon>Marchantiidae</taxon>
        <taxon>Marchantiales</taxon>
        <taxon>Ricciaceae</taxon>
        <taxon>Riccia</taxon>
    </lineage>
</organism>
<evidence type="ECO:0000313" key="1">
    <source>
        <dbReference type="EMBL" id="KAL2622847.1"/>
    </source>
</evidence>